<evidence type="ECO:0000313" key="2">
    <source>
        <dbReference type="Proteomes" id="UP000615326"/>
    </source>
</evidence>
<proteinExistence type="predicted"/>
<dbReference type="SUPFAM" id="SSF53474">
    <property type="entry name" value="alpha/beta-Hydrolases"/>
    <property type="match status" value="1"/>
</dbReference>
<dbReference type="Proteomes" id="UP000615326">
    <property type="component" value="Unassembled WGS sequence"/>
</dbReference>
<reference evidence="1 2" key="1">
    <citation type="journal article" date="2020" name="Int. J. Syst. Evol. Microbiol.">
        <title>Novel acetic acid bacteria from cider fermentations: Acetobacter conturbans sp. nov. and Acetobacter fallax sp. nov.</title>
        <authorList>
            <person name="Sombolestani A.S."/>
            <person name="Cleenwerck I."/>
            <person name="Cnockaert M."/>
            <person name="Borremans W."/>
            <person name="Wieme A.D."/>
            <person name="De Vuyst L."/>
            <person name="Vandamme P."/>
        </authorList>
    </citation>
    <scope>NUCLEOTIDE SEQUENCE [LARGE SCALE GENOMIC DNA]</scope>
    <source>
        <strain evidence="1 2">LMG 1637</strain>
    </source>
</reference>
<organism evidence="1 2">
    <name type="scientific">Acetobacter fallax</name>
    <dbReference type="NCBI Taxonomy" id="1737473"/>
    <lineage>
        <taxon>Bacteria</taxon>
        <taxon>Pseudomonadati</taxon>
        <taxon>Pseudomonadota</taxon>
        <taxon>Alphaproteobacteria</taxon>
        <taxon>Acetobacterales</taxon>
        <taxon>Acetobacteraceae</taxon>
        <taxon>Acetobacter</taxon>
    </lineage>
</organism>
<dbReference type="EMBL" id="WOSW01000011">
    <property type="protein sequence ID" value="NHO32470.1"/>
    <property type="molecule type" value="Genomic_DNA"/>
</dbReference>
<sequence>MRVVFVHGWSFDRSFWEPVIRKLGYETHSLDHGFFGTPDLMIPEDEPVMAVGHSLGLLWLLSTDNLPDGSCILGINGFTRFTRAPDFSAGVAPRVLDRMRTGLHRGAGDVIRQFRTNCGLAAEHIEERTSPAEAGPVPEQLQRGLDLLQSGDARSSRCQVRAALASRDDPIVTVAMTEACFSENQLCWSETGGHLLPLTQPDLCSRFIRNAMERHDYAT</sequence>
<protein>
    <submittedName>
        <fullName evidence="1">Alpha/beta hydrolase</fullName>
    </submittedName>
</protein>
<dbReference type="GO" id="GO:0016787">
    <property type="term" value="F:hydrolase activity"/>
    <property type="evidence" value="ECO:0007669"/>
    <property type="project" value="UniProtKB-KW"/>
</dbReference>
<dbReference type="Gene3D" id="3.40.50.1820">
    <property type="entry name" value="alpha/beta hydrolase"/>
    <property type="match status" value="1"/>
</dbReference>
<comment type="caution">
    <text evidence="1">The sequence shown here is derived from an EMBL/GenBank/DDBJ whole genome shotgun (WGS) entry which is preliminary data.</text>
</comment>
<evidence type="ECO:0000313" key="1">
    <source>
        <dbReference type="EMBL" id="NHO32470.1"/>
    </source>
</evidence>
<keyword evidence="1" id="KW-0378">Hydrolase</keyword>
<name>A0ABX0K7U9_9PROT</name>
<dbReference type="InterPro" id="IPR029058">
    <property type="entry name" value="AB_hydrolase_fold"/>
</dbReference>
<keyword evidence="2" id="KW-1185">Reference proteome</keyword>
<gene>
    <name evidence="1" type="ORF">GOB84_07820</name>
</gene>
<accession>A0ABX0K7U9</accession>